<sequence>MKTFTLTLFSTLTLITSASGSSPNDTCWPSNPGWELLNNTVSGRLIKNTPIAAVCYPGPLFDAQQCAFVDTRWSNSTFQADQSIGYSFPIISSCLPVNSSAGEVAIPGTCTIGDSPWYTINATEATHVRTGVLFAKANNLRLVVKNTGHDLLGSIVRYVKSGGSSICPRSTGFGSLEIWIRHLRKGIIFQQTYVPSSGKCSQNTWTGSAFVIGGGYAWSEVYAVASARSVVVVGGGDPTVGCLGGWMQGGGHSPASRNFGLGADQLLEATVVLASGQIVTASACQNQKLFFALRGGGGGTYGIVTSATVKAHPSNPWIAQVLTMAPFSDISIPDFMKAVAIIYGAYPDLNDGGFSGYGAWAVGSPTPVFANFTTGLTQVLAVANKSLAEVVDIFAPTMAKLVQYNETSLDISVSYIPFPSYQSYYSTLSGVQQLVGTSGAVGSRLLDRRALTTDPAALAKMLNVTAGKPGEFTVNNVCIVGGGQVTADASDKNSGVNPAWRTAYIHNIVARGWALGTSKAGQDMVHNDITFEKVGAMKELAPNTGSYMNEADARDPDWRADFFGANLDILREYKALYDPDDLFYCPTCVGSEKWAEKADGSLCMI</sequence>
<dbReference type="AlphaFoldDB" id="A0A9P6CD58"/>
<proteinExistence type="inferred from homology"/>
<reference evidence="5" key="1">
    <citation type="submission" date="2020-11" db="EMBL/GenBank/DDBJ databases">
        <authorList>
            <consortium name="DOE Joint Genome Institute"/>
            <person name="Ahrendt S."/>
            <person name="Riley R."/>
            <person name="Andreopoulos W."/>
            <person name="Labutti K."/>
            <person name="Pangilinan J."/>
            <person name="Ruiz-Duenas F.J."/>
            <person name="Barrasa J.M."/>
            <person name="Sanchez-Garcia M."/>
            <person name="Camarero S."/>
            <person name="Miyauchi S."/>
            <person name="Serrano A."/>
            <person name="Linde D."/>
            <person name="Babiker R."/>
            <person name="Drula E."/>
            <person name="Ayuso-Fernandez I."/>
            <person name="Pacheco R."/>
            <person name="Padilla G."/>
            <person name="Ferreira P."/>
            <person name="Barriuso J."/>
            <person name="Kellner H."/>
            <person name="Castanera R."/>
            <person name="Alfaro M."/>
            <person name="Ramirez L."/>
            <person name="Pisabarro A.G."/>
            <person name="Kuo A."/>
            <person name="Tritt A."/>
            <person name="Lipzen A."/>
            <person name="He G."/>
            <person name="Yan M."/>
            <person name="Ng V."/>
            <person name="Cullen D."/>
            <person name="Martin F."/>
            <person name="Rosso M.-N."/>
            <person name="Henrissat B."/>
            <person name="Hibbett D."/>
            <person name="Martinez A.T."/>
            <person name="Grigoriev I.V."/>
        </authorList>
    </citation>
    <scope>NUCLEOTIDE SEQUENCE</scope>
    <source>
        <strain evidence="5">CBS 247.69</strain>
    </source>
</reference>
<gene>
    <name evidence="5" type="ORF">BDZ94DRAFT_1299228</name>
</gene>
<dbReference type="Gene3D" id="3.30.465.10">
    <property type="match status" value="2"/>
</dbReference>
<keyword evidence="6" id="KW-1185">Reference proteome</keyword>
<organism evidence="5 6">
    <name type="scientific">Collybia nuda</name>
    <dbReference type="NCBI Taxonomy" id="64659"/>
    <lineage>
        <taxon>Eukaryota</taxon>
        <taxon>Fungi</taxon>
        <taxon>Dikarya</taxon>
        <taxon>Basidiomycota</taxon>
        <taxon>Agaricomycotina</taxon>
        <taxon>Agaricomycetes</taxon>
        <taxon>Agaricomycetidae</taxon>
        <taxon>Agaricales</taxon>
        <taxon>Tricholomatineae</taxon>
        <taxon>Clitocybaceae</taxon>
        <taxon>Collybia</taxon>
    </lineage>
</organism>
<evidence type="ECO:0000313" key="5">
    <source>
        <dbReference type="EMBL" id="KAF9461436.1"/>
    </source>
</evidence>
<evidence type="ECO:0000256" key="1">
    <source>
        <dbReference type="ARBA" id="ARBA00005466"/>
    </source>
</evidence>
<accession>A0A9P6CD58</accession>
<evidence type="ECO:0000256" key="3">
    <source>
        <dbReference type="SAM" id="SignalP"/>
    </source>
</evidence>
<dbReference type="GO" id="GO:0016491">
    <property type="term" value="F:oxidoreductase activity"/>
    <property type="evidence" value="ECO:0007669"/>
    <property type="project" value="UniProtKB-KW"/>
</dbReference>
<dbReference type="OrthoDB" id="9983560at2759"/>
<feature type="chain" id="PRO_5040484035" evidence="3">
    <location>
        <begin position="21"/>
        <end position="605"/>
    </location>
</feature>
<dbReference type="InterPro" id="IPR006094">
    <property type="entry name" value="Oxid_FAD_bind_N"/>
</dbReference>
<dbReference type="EMBL" id="MU150284">
    <property type="protein sequence ID" value="KAF9461436.1"/>
    <property type="molecule type" value="Genomic_DNA"/>
</dbReference>
<protein>
    <submittedName>
        <fullName evidence="5">Isoamyl alcohol oxidase</fullName>
    </submittedName>
</protein>
<dbReference type="Proteomes" id="UP000807353">
    <property type="component" value="Unassembled WGS sequence"/>
</dbReference>
<name>A0A9P6CD58_9AGAR</name>
<dbReference type="InterPro" id="IPR016166">
    <property type="entry name" value="FAD-bd_PCMH"/>
</dbReference>
<dbReference type="SUPFAM" id="SSF56176">
    <property type="entry name" value="FAD-binding/transporter-associated domain-like"/>
    <property type="match status" value="1"/>
</dbReference>
<dbReference type="PROSITE" id="PS51387">
    <property type="entry name" value="FAD_PCMH"/>
    <property type="match status" value="1"/>
</dbReference>
<feature type="signal peptide" evidence="3">
    <location>
        <begin position="1"/>
        <end position="20"/>
    </location>
</feature>
<dbReference type="InterPro" id="IPR036318">
    <property type="entry name" value="FAD-bd_PCMH-like_sf"/>
</dbReference>
<keyword evidence="2" id="KW-0560">Oxidoreductase</keyword>
<dbReference type="Pfam" id="PF08031">
    <property type="entry name" value="BBE"/>
    <property type="match status" value="1"/>
</dbReference>
<dbReference type="InterPro" id="IPR012951">
    <property type="entry name" value="BBE"/>
</dbReference>
<dbReference type="PANTHER" id="PTHR13878">
    <property type="entry name" value="GULONOLACTONE OXIDASE"/>
    <property type="match status" value="1"/>
</dbReference>
<comment type="caution">
    <text evidence="5">The sequence shown here is derived from an EMBL/GenBank/DDBJ whole genome shotgun (WGS) entry which is preliminary data.</text>
</comment>
<evidence type="ECO:0000259" key="4">
    <source>
        <dbReference type="PROSITE" id="PS51387"/>
    </source>
</evidence>
<dbReference type="InterPro" id="IPR016169">
    <property type="entry name" value="FAD-bd_PCMH_sub2"/>
</dbReference>
<dbReference type="Pfam" id="PF01565">
    <property type="entry name" value="FAD_binding_4"/>
    <property type="match status" value="1"/>
</dbReference>
<dbReference type="GO" id="GO:0071949">
    <property type="term" value="F:FAD binding"/>
    <property type="evidence" value="ECO:0007669"/>
    <property type="project" value="InterPro"/>
</dbReference>
<keyword evidence="3" id="KW-0732">Signal</keyword>
<evidence type="ECO:0000313" key="6">
    <source>
        <dbReference type="Proteomes" id="UP000807353"/>
    </source>
</evidence>
<dbReference type="PANTHER" id="PTHR13878:SF91">
    <property type="entry name" value="FAD BINDING DOMAIN PROTEIN (AFU_ORTHOLOGUE AFUA_6G12070)-RELATED"/>
    <property type="match status" value="1"/>
</dbReference>
<dbReference type="InterPro" id="IPR050432">
    <property type="entry name" value="FAD-linked_Oxidoreductases_BP"/>
</dbReference>
<comment type="similarity">
    <text evidence="1">Belongs to the oxygen-dependent FAD-linked oxidoreductase family.</text>
</comment>
<evidence type="ECO:0000256" key="2">
    <source>
        <dbReference type="ARBA" id="ARBA00023002"/>
    </source>
</evidence>
<feature type="domain" description="FAD-binding PCMH-type" evidence="4">
    <location>
        <begin position="112"/>
        <end position="314"/>
    </location>
</feature>